<organism evidence="2 3">
    <name type="scientific">Kibdelosporangium lantanae</name>
    <dbReference type="NCBI Taxonomy" id="1497396"/>
    <lineage>
        <taxon>Bacteria</taxon>
        <taxon>Bacillati</taxon>
        <taxon>Actinomycetota</taxon>
        <taxon>Actinomycetes</taxon>
        <taxon>Pseudonocardiales</taxon>
        <taxon>Pseudonocardiaceae</taxon>
        <taxon>Kibdelosporangium</taxon>
    </lineage>
</organism>
<keyword evidence="3" id="KW-1185">Reference proteome</keyword>
<feature type="signal peptide" evidence="1">
    <location>
        <begin position="1"/>
        <end position="24"/>
    </location>
</feature>
<dbReference type="Proteomes" id="UP001597045">
    <property type="component" value="Unassembled WGS sequence"/>
</dbReference>
<feature type="chain" id="PRO_5046165146" description="Secreted protein" evidence="1">
    <location>
        <begin position="25"/>
        <end position="115"/>
    </location>
</feature>
<name>A0ABW3MH49_9PSEU</name>
<evidence type="ECO:0000256" key="1">
    <source>
        <dbReference type="SAM" id="SignalP"/>
    </source>
</evidence>
<protein>
    <recommendedName>
        <fullName evidence="4">Secreted protein</fullName>
    </recommendedName>
</protein>
<evidence type="ECO:0000313" key="2">
    <source>
        <dbReference type="EMBL" id="MFD1049953.1"/>
    </source>
</evidence>
<sequence length="115" mass="12280">MRKLCLAIAALLGVLLVPVGVSSASVGPMTCVPGTKHGTAEVRITGDLRQYPAYDAPRGCGGVFGPDHWYNADCFEEDATGNNSLWIRLQGASSLWGFFPAGNLVAWSGDVHWCR</sequence>
<reference evidence="3" key="1">
    <citation type="journal article" date="2019" name="Int. J. Syst. Evol. Microbiol.">
        <title>The Global Catalogue of Microorganisms (GCM) 10K type strain sequencing project: providing services to taxonomists for standard genome sequencing and annotation.</title>
        <authorList>
            <consortium name="The Broad Institute Genomics Platform"/>
            <consortium name="The Broad Institute Genome Sequencing Center for Infectious Disease"/>
            <person name="Wu L."/>
            <person name="Ma J."/>
        </authorList>
    </citation>
    <scope>NUCLEOTIDE SEQUENCE [LARGE SCALE GENOMIC DNA]</scope>
    <source>
        <strain evidence="3">JCM 31486</strain>
    </source>
</reference>
<comment type="caution">
    <text evidence="2">The sequence shown here is derived from an EMBL/GenBank/DDBJ whole genome shotgun (WGS) entry which is preliminary data.</text>
</comment>
<accession>A0ABW3MH49</accession>
<gene>
    <name evidence="2" type="ORF">ACFQ1S_32685</name>
</gene>
<proteinExistence type="predicted"/>
<dbReference type="EMBL" id="JBHTIS010002506">
    <property type="protein sequence ID" value="MFD1049953.1"/>
    <property type="molecule type" value="Genomic_DNA"/>
</dbReference>
<keyword evidence="1" id="KW-0732">Signal</keyword>
<evidence type="ECO:0000313" key="3">
    <source>
        <dbReference type="Proteomes" id="UP001597045"/>
    </source>
</evidence>
<evidence type="ECO:0008006" key="4">
    <source>
        <dbReference type="Google" id="ProtNLM"/>
    </source>
</evidence>